<dbReference type="InterPro" id="IPR037523">
    <property type="entry name" value="VOC_core"/>
</dbReference>
<dbReference type="Proteomes" id="UP000481583">
    <property type="component" value="Unassembled WGS sequence"/>
</dbReference>
<gene>
    <name evidence="2" type="ORF">G5C51_06770</name>
</gene>
<reference evidence="2 3" key="1">
    <citation type="submission" date="2020-02" db="EMBL/GenBank/DDBJ databases">
        <title>Whole-genome analyses of novel actinobacteria.</title>
        <authorList>
            <person name="Sahin N."/>
        </authorList>
    </citation>
    <scope>NUCLEOTIDE SEQUENCE [LARGE SCALE GENOMIC DNA]</scope>
    <source>
        <strain evidence="2 3">A7024</strain>
    </source>
</reference>
<evidence type="ECO:0000313" key="3">
    <source>
        <dbReference type="Proteomes" id="UP000481583"/>
    </source>
</evidence>
<dbReference type="PROSITE" id="PS51819">
    <property type="entry name" value="VOC"/>
    <property type="match status" value="1"/>
</dbReference>
<dbReference type="Pfam" id="PF00903">
    <property type="entry name" value="Glyoxalase"/>
    <property type="match status" value="1"/>
</dbReference>
<keyword evidence="3" id="KW-1185">Reference proteome</keyword>
<dbReference type="EMBL" id="JAAKZV010000017">
    <property type="protein sequence ID" value="NGN63609.1"/>
    <property type="molecule type" value="Genomic_DNA"/>
</dbReference>
<dbReference type="InterPro" id="IPR004360">
    <property type="entry name" value="Glyas_Fos-R_dOase_dom"/>
</dbReference>
<dbReference type="PANTHER" id="PTHR36503:SF3">
    <property type="entry name" value="BLR0126 PROTEIN"/>
    <property type="match status" value="1"/>
</dbReference>
<protein>
    <submittedName>
        <fullName evidence="2">Glyoxalase</fullName>
    </submittedName>
</protein>
<name>A0A6G4TUB0_9ACTN</name>
<dbReference type="InterPro" id="IPR029068">
    <property type="entry name" value="Glyas_Bleomycin-R_OHBP_Dase"/>
</dbReference>
<sequence length="121" mass="13015">MIAIDLPATLAFYRALGLDIPAEADTAPHVEADLGGGIKLMWDTEETIRSFAPDYEPPASAGRIGICFEFDSPAEVDKAYADLTAAGHQGGKEPWDADWGQRYALVRDPDGNEVSLYASLS</sequence>
<accession>A0A6G4TUB0</accession>
<evidence type="ECO:0000259" key="1">
    <source>
        <dbReference type="PROSITE" id="PS51819"/>
    </source>
</evidence>
<evidence type="ECO:0000313" key="2">
    <source>
        <dbReference type="EMBL" id="NGN63609.1"/>
    </source>
</evidence>
<comment type="caution">
    <text evidence="2">The sequence shown here is derived from an EMBL/GenBank/DDBJ whole genome shotgun (WGS) entry which is preliminary data.</text>
</comment>
<dbReference type="Gene3D" id="3.10.180.10">
    <property type="entry name" value="2,3-Dihydroxybiphenyl 1,2-Dioxygenase, domain 1"/>
    <property type="match status" value="1"/>
</dbReference>
<proteinExistence type="predicted"/>
<dbReference type="SUPFAM" id="SSF54593">
    <property type="entry name" value="Glyoxalase/Bleomycin resistance protein/Dihydroxybiphenyl dioxygenase"/>
    <property type="match status" value="1"/>
</dbReference>
<feature type="domain" description="VOC" evidence="1">
    <location>
        <begin position="1"/>
        <end position="119"/>
    </location>
</feature>
<dbReference type="PANTHER" id="PTHR36503">
    <property type="entry name" value="BLR2520 PROTEIN"/>
    <property type="match status" value="1"/>
</dbReference>
<organism evidence="2 3">
    <name type="scientific">Streptomyces coryli</name>
    <dbReference type="NCBI Taxonomy" id="1128680"/>
    <lineage>
        <taxon>Bacteria</taxon>
        <taxon>Bacillati</taxon>
        <taxon>Actinomycetota</taxon>
        <taxon>Actinomycetes</taxon>
        <taxon>Kitasatosporales</taxon>
        <taxon>Streptomycetaceae</taxon>
        <taxon>Streptomyces</taxon>
    </lineage>
</organism>
<dbReference type="AlphaFoldDB" id="A0A6G4TUB0"/>